<evidence type="ECO:0000256" key="4">
    <source>
        <dbReference type="ARBA" id="ARBA00022737"/>
    </source>
</evidence>
<keyword evidence="6" id="KW-0333">Golgi apparatus</keyword>
<evidence type="ECO:0000256" key="1">
    <source>
        <dbReference type="ARBA" id="ARBA00004240"/>
    </source>
</evidence>
<dbReference type="Proteomes" id="UP000193380">
    <property type="component" value="Unassembled WGS sequence"/>
</dbReference>
<dbReference type="GO" id="GO:0045540">
    <property type="term" value="P:regulation of cholesterol biosynthetic process"/>
    <property type="evidence" value="ECO:0007669"/>
    <property type="project" value="TreeGrafter"/>
</dbReference>
<reference evidence="11" key="1">
    <citation type="journal article" date="2014" name="Nat. Commun.">
        <title>The rainbow trout genome provides novel insights into evolution after whole-genome duplication in vertebrates.</title>
        <authorList>
            <person name="Berthelot C."/>
            <person name="Brunet F."/>
            <person name="Chalopin D."/>
            <person name="Juanchich A."/>
            <person name="Bernard M."/>
            <person name="Noel B."/>
            <person name="Bento P."/>
            <person name="Da Silva C."/>
            <person name="Labadie K."/>
            <person name="Alberti A."/>
            <person name="Aury J.M."/>
            <person name="Louis A."/>
            <person name="Dehais P."/>
            <person name="Bardou P."/>
            <person name="Montfort J."/>
            <person name="Klopp C."/>
            <person name="Cabau C."/>
            <person name="Gaspin C."/>
            <person name="Thorgaard G.H."/>
            <person name="Boussaha M."/>
            <person name="Quillet E."/>
            <person name="Guyomard R."/>
            <person name="Galiana D."/>
            <person name="Bobe J."/>
            <person name="Volff J.N."/>
            <person name="Genet C."/>
            <person name="Wincker P."/>
            <person name="Jaillon O."/>
            <person name="Roest Crollius H."/>
            <person name="Guiguen Y."/>
        </authorList>
    </citation>
    <scope>NUCLEOTIDE SEQUENCE [LARGE SCALE GENOMIC DNA]</scope>
</reference>
<feature type="region of interest" description="Disordered" evidence="8">
    <location>
        <begin position="65"/>
        <end position="92"/>
    </location>
</feature>
<name>A0A060Z321_ONCMY</name>
<dbReference type="InterPro" id="IPR053958">
    <property type="entry name" value="HMGCR/SNAP/NPC1-like_SSD"/>
</dbReference>
<dbReference type="PaxDb" id="8022-A0A060Z321"/>
<dbReference type="EMBL" id="FR937346">
    <property type="protein sequence ID" value="CDQ98426.1"/>
    <property type="molecule type" value="Genomic_DNA"/>
</dbReference>
<dbReference type="GO" id="GO:0005789">
    <property type="term" value="C:endoplasmic reticulum membrane"/>
    <property type="evidence" value="ECO:0007669"/>
    <property type="project" value="InterPro"/>
</dbReference>
<dbReference type="GO" id="GO:0000139">
    <property type="term" value="C:Golgi membrane"/>
    <property type="evidence" value="ECO:0007669"/>
    <property type="project" value="UniProtKB-SubCell"/>
</dbReference>
<organism evidence="11 12">
    <name type="scientific">Oncorhynchus mykiss</name>
    <name type="common">Rainbow trout</name>
    <name type="synonym">Salmo gairdneri</name>
    <dbReference type="NCBI Taxonomy" id="8022"/>
    <lineage>
        <taxon>Eukaryota</taxon>
        <taxon>Metazoa</taxon>
        <taxon>Chordata</taxon>
        <taxon>Craniata</taxon>
        <taxon>Vertebrata</taxon>
        <taxon>Euteleostomi</taxon>
        <taxon>Actinopterygii</taxon>
        <taxon>Neopterygii</taxon>
        <taxon>Teleostei</taxon>
        <taxon>Protacanthopterygii</taxon>
        <taxon>Salmoniformes</taxon>
        <taxon>Salmonidae</taxon>
        <taxon>Salmoninae</taxon>
        <taxon>Oncorhynchus</taxon>
    </lineage>
</organism>
<comment type="subcellular location">
    <subcellularLocation>
        <location evidence="1">Endoplasmic reticulum</location>
    </subcellularLocation>
    <subcellularLocation>
        <location evidence="2">Golgi apparatus membrane</location>
    </subcellularLocation>
</comment>
<proteinExistence type="predicted"/>
<evidence type="ECO:0000313" key="12">
    <source>
        <dbReference type="Proteomes" id="UP000193380"/>
    </source>
</evidence>
<evidence type="ECO:0000256" key="5">
    <source>
        <dbReference type="ARBA" id="ARBA00022824"/>
    </source>
</evidence>
<evidence type="ECO:0000256" key="9">
    <source>
        <dbReference type="SAM" id="Phobius"/>
    </source>
</evidence>
<dbReference type="Pfam" id="PF12349">
    <property type="entry name" value="Sterol-sensing"/>
    <property type="match status" value="1"/>
</dbReference>
<evidence type="ECO:0000256" key="2">
    <source>
        <dbReference type="ARBA" id="ARBA00004394"/>
    </source>
</evidence>
<keyword evidence="9" id="KW-0812">Transmembrane</keyword>
<evidence type="ECO:0000259" key="10">
    <source>
        <dbReference type="PROSITE" id="PS50156"/>
    </source>
</evidence>
<feature type="transmembrane region" description="Helical" evidence="9">
    <location>
        <begin position="7"/>
        <end position="28"/>
    </location>
</feature>
<sequence>MATELCIILIGYFTLVPAIQEFCLFAVVGLVSDFFLQMFFFTTVLSIDIRRMELADLNRRLPAEAGMPLPKPGPLRPREAPPPPRPSPHTITLQTPAFRNLRLPKRLRVVYFLARTRLAQRFIMVGTVIWIGILAYTDPAGLRTYLAAQVSEQSPLGDGGPGVCPRTWE</sequence>
<dbReference type="GO" id="GO:0032936">
    <property type="term" value="C:SREBP-SCAP complex"/>
    <property type="evidence" value="ECO:0007669"/>
    <property type="project" value="TreeGrafter"/>
</dbReference>
<dbReference type="InterPro" id="IPR030225">
    <property type="entry name" value="SCAP"/>
</dbReference>
<evidence type="ECO:0000256" key="8">
    <source>
        <dbReference type="SAM" id="MobiDB-lite"/>
    </source>
</evidence>
<dbReference type="InterPro" id="IPR000731">
    <property type="entry name" value="SSD"/>
</dbReference>
<dbReference type="PANTHER" id="PTHR46378">
    <property type="entry name" value="STEROL REGULATORY ELEMENT-BINDING PROTEIN CLEAVAGE-ACTIVATING PROTEIN"/>
    <property type="match status" value="1"/>
</dbReference>
<reference evidence="11" key="2">
    <citation type="submission" date="2014-03" db="EMBL/GenBank/DDBJ databases">
        <authorList>
            <person name="Genoscope - CEA"/>
        </authorList>
    </citation>
    <scope>NUCLEOTIDE SEQUENCE</scope>
</reference>
<evidence type="ECO:0000313" key="11">
    <source>
        <dbReference type="EMBL" id="CDQ98426.1"/>
    </source>
</evidence>
<evidence type="ECO:0000256" key="3">
    <source>
        <dbReference type="ARBA" id="ARBA00022574"/>
    </source>
</evidence>
<feature type="compositionally biased region" description="Pro residues" evidence="8">
    <location>
        <begin position="69"/>
        <end position="87"/>
    </location>
</feature>
<evidence type="ECO:0000256" key="7">
    <source>
        <dbReference type="ARBA" id="ARBA00023136"/>
    </source>
</evidence>
<keyword evidence="7 9" id="KW-0472">Membrane</keyword>
<dbReference type="STRING" id="8022.A0A060Z321"/>
<protein>
    <recommendedName>
        <fullName evidence="10">SSD domain-containing protein</fullName>
    </recommendedName>
</protein>
<keyword evidence="9" id="KW-1133">Transmembrane helix</keyword>
<dbReference type="PANTHER" id="PTHR46378:SF1">
    <property type="entry name" value="STEROL REGULATORY ELEMENT-BINDING PROTEIN CLEAVAGE-ACTIVATING PROTEIN"/>
    <property type="match status" value="1"/>
</dbReference>
<keyword evidence="5" id="KW-0256">Endoplasmic reticulum</keyword>
<keyword evidence="3" id="KW-0853">WD repeat</keyword>
<dbReference type="GO" id="GO:0032933">
    <property type="term" value="P:SREBP signaling pathway"/>
    <property type="evidence" value="ECO:0007669"/>
    <property type="project" value="InterPro"/>
</dbReference>
<feature type="domain" description="SSD" evidence="10">
    <location>
        <begin position="1"/>
        <end position="47"/>
    </location>
</feature>
<dbReference type="PROSITE" id="PS50156">
    <property type="entry name" value="SSD"/>
    <property type="match status" value="1"/>
</dbReference>
<gene>
    <name evidence="11" type="ORF">GSONMT00043102001</name>
</gene>
<dbReference type="GO" id="GO:0032934">
    <property type="term" value="F:sterol binding"/>
    <property type="evidence" value="ECO:0007669"/>
    <property type="project" value="InterPro"/>
</dbReference>
<keyword evidence="4" id="KW-0677">Repeat</keyword>
<evidence type="ECO:0000256" key="6">
    <source>
        <dbReference type="ARBA" id="ARBA00023034"/>
    </source>
</evidence>
<accession>A0A060Z321</accession>
<dbReference type="AlphaFoldDB" id="A0A060Z321"/>